<sequence length="35" mass="4008">MVVGGAKNPPLPVKRKVRARVYPWRGVVWWSSARC</sequence>
<dbReference type="Proteomes" id="UP000327439">
    <property type="component" value="Chromosome A07"/>
</dbReference>
<gene>
    <name evidence="1" type="ORF">ES319_A07G074100v1</name>
</gene>
<keyword evidence="2" id="KW-1185">Reference proteome</keyword>
<protein>
    <submittedName>
        <fullName evidence="1">Uncharacterized protein</fullName>
    </submittedName>
</protein>
<evidence type="ECO:0000313" key="1">
    <source>
        <dbReference type="EMBL" id="KAB2073311.1"/>
    </source>
</evidence>
<dbReference type="AlphaFoldDB" id="A0A5J5V0Q8"/>
<dbReference type="EMBL" id="CM018208">
    <property type="protein sequence ID" value="KAB2073311.1"/>
    <property type="molecule type" value="Genomic_DNA"/>
</dbReference>
<reference evidence="2" key="1">
    <citation type="journal article" date="2020" name="Nat. Genet.">
        <title>Genomic diversifications of five Gossypium allopolyploid species and their impact on cotton improvement.</title>
        <authorList>
            <person name="Chen Z.J."/>
            <person name="Sreedasyam A."/>
            <person name="Ando A."/>
            <person name="Song Q."/>
            <person name="De Santiago L.M."/>
            <person name="Hulse-Kemp A.M."/>
            <person name="Ding M."/>
            <person name="Ye W."/>
            <person name="Kirkbride R.C."/>
            <person name="Jenkins J."/>
            <person name="Plott C."/>
            <person name="Lovell J."/>
            <person name="Lin Y.M."/>
            <person name="Vaughn R."/>
            <person name="Liu B."/>
            <person name="Simpson S."/>
            <person name="Scheffler B.E."/>
            <person name="Wen L."/>
            <person name="Saski C.A."/>
            <person name="Grover C.E."/>
            <person name="Hu G."/>
            <person name="Conover J.L."/>
            <person name="Carlson J.W."/>
            <person name="Shu S."/>
            <person name="Boston L.B."/>
            <person name="Williams M."/>
            <person name="Peterson D.G."/>
            <person name="McGee K."/>
            <person name="Jones D.C."/>
            <person name="Wendel J.F."/>
            <person name="Stelly D.M."/>
            <person name="Grimwood J."/>
            <person name="Schmutz J."/>
        </authorList>
    </citation>
    <scope>NUCLEOTIDE SEQUENCE [LARGE SCALE GENOMIC DNA]</scope>
    <source>
        <strain evidence="2">cv. 3-79</strain>
    </source>
</reference>
<proteinExistence type="predicted"/>
<name>A0A5J5V0Q8_GOSBA</name>
<evidence type="ECO:0000313" key="2">
    <source>
        <dbReference type="Proteomes" id="UP000327439"/>
    </source>
</evidence>
<accession>A0A5J5V0Q8</accession>
<organism evidence="1 2">
    <name type="scientific">Gossypium barbadense</name>
    <name type="common">Sea Island cotton</name>
    <name type="synonym">Hibiscus barbadensis</name>
    <dbReference type="NCBI Taxonomy" id="3634"/>
    <lineage>
        <taxon>Eukaryota</taxon>
        <taxon>Viridiplantae</taxon>
        <taxon>Streptophyta</taxon>
        <taxon>Embryophyta</taxon>
        <taxon>Tracheophyta</taxon>
        <taxon>Spermatophyta</taxon>
        <taxon>Magnoliopsida</taxon>
        <taxon>eudicotyledons</taxon>
        <taxon>Gunneridae</taxon>
        <taxon>Pentapetalae</taxon>
        <taxon>rosids</taxon>
        <taxon>malvids</taxon>
        <taxon>Malvales</taxon>
        <taxon>Malvaceae</taxon>
        <taxon>Malvoideae</taxon>
        <taxon>Gossypium</taxon>
    </lineage>
</organism>